<sequence>MKKLLLSLAAISALGGCSTTTTQSEGTIKRLEYGPKSSAIASLTIDSFLLRAEPEHANYEITLYFDSLPADIEFNLCNNIKGLSTSACTSRVSMWEVELAEDDIWYELDLNVPTGTRTDAGKELVMFHTSTLRNGSMWGEEVEANRIVAGGAGKEQYFVELQSVEANKL</sequence>
<evidence type="ECO:0008006" key="3">
    <source>
        <dbReference type="Google" id="ProtNLM"/>
    </source>
</evidence>
<dbReference type="PROSITE" id="PS51257">
    <property type="entry name" value="PROKAR_LIPOPROTEIN"/>
    <property type="match status" value="1"/>
</dbReference>
<comment type="caution">
    <text evidence="1">The sequence shown here is derived from an EMBL/GenBank/DDBJ whole genome shotgun (WGS) entry which is preliminary data.</text>
</comment>
<evidence type="ECO:0000313" key="1">
    <source>
        <dbReference type="EMBL" id="NOJ25261.1"/>
    </source>
</evidence>
<dbReference type="RefSeq" id="WP_171353759.1">
    <property type="nucleotide sequence ID" value="NZ_VTXP01000015.1"/>
</dbReference>
<dbReference type="Proteomes" id="UP000576645">
    <property type="component" value="Unassembled WGS sequence"/>
</dbReference>
<organism evidence="1 2">
    <name type="scientific">Vibrio coralliilyticus</name>
    <dbReference type="NCBI Taxonomy" id="190893"/>
    <lineage>
        <taxon>Bacteria</taxon>
        <taxon>Pseudomonadati</taxon>
        <taxon>Pseudomonadota</taxon>
        <taxon>Gammaproteobacteria</taxon>
        <taxon>Vibrionales</taxon>
        <taxon>Vibrionaceae</taxon>
        <taxon>Vibrio</taxon>
    </lineage>
</organism>
<dbReference type="AlphaFoldDB" id="A0AAP6ZNE9"/>
<dbReference type="EMBL" id="VTXP01000015">
    <property type="protein sequence ID" value="NOJ25261.1"/>
    <property type="molecule type" value="Genomic_DNA"/>
</dbReference>
<accession>A0AAP6ZNE9</accession>
<gene>
    <name evidence="1" type="ORF">F0238_21280</name>
</gene>
<protein>
    <recommendedName>
        <fullName evidence="3">Lipoprotein</fullName>
    </recommendedName>
</protein>
<reference evidence="1 2" key="1">
    <citation type="submission" date="2019-09" db="EMBL/GenBank/DDBJ databases">
        <title>Draft genome sequencing and comparative genomics of hatchery-associated Vibrios.</title>
        <authorList>
            <person name="Kehlet-Delgado H."/>
            <person name="Mueller R.S."/>
        </authorList>
    </citation>
    <scope>NUCLEOTIDE SEQUENCE [LARGE SCALE GENOMIC DNA]</scope>
    <source>
        <strain evidence="1 2">09-121-3</strain>
    </source>
</reference>
<evidence type="ECO:0000313" key="2">
    <source>
        <dbReference type="Proteomes" id="UP000576645"/>
    </source>
</evidence>
<proteinExistence type="predicted"/>
<name>A0AAP6ZNE9_9VIBR</name>